<dbReference type="GO" id="GO:0003677">
    <property type="term" value="F:DNA binding"/>
    <property type="evidence" value="ECO:0007669"/>
    <property type="project" value="InterPro"/>
</dbReference>
<dbReference type="InterPro" id="IPR002543">
    <property type="entry name" value="FtsK_dom"/>
</dbReference>
<dbReference type="PANTHER" id="PTHR22683">
    <property type="entry name" value="SPORULATION PROTEIN RELATED"/>
    <property type="match status" value="1"/>
</dbReference>
<feature type="domain" description="FtsK" evidence="8">
    <location>
        <begin position="432"/>
        <end position="624"/>
    </location>
</feature>
<feature type="transmembrane region" description="Helical" evidence="6">
    <location>
        <begin position="176"/>
        <end position="197"/>
    </location>
</feature>
<feature type="compositionally biased region" description="Polar residues" evidence="5">
    <location>
        <begin position="673"/>
        <end position="682"/>
    </location>
</feature>
<sequence>MPVDTFQVIHNSSLLRLFPCFFPRHTDTEGGMMSDIALQAMASPTHLACVRGVDAGLVFPLPSSVGRGRDHFIVDQQISRDHANIIRAKKGFRLYDTGSTNGTLLTLGLLRRRVKGKPRTFRRRMALRLGRDTFILRGRPRKYAWRESRKLSMRAFLAFFPFITMALFLGGRLGSFRYVTYGLGALAVGLVLVTLGIRLQRKKQGVRLDPAGLAIMLAFLQAQGQSARGGHTARQRSHPDRWQRRTNRTPQDTYPINQRLRVSFPGSHRRLTLRLDSPCAIACIGDDARATASWIAGNIIAVSRGGYVITETSEEYAFGNAGPTIHIMRGHQCPHCMASLNTAPASLTDRERNDNPWHVAIGMGLEDVPPWCTLTVEKRMSCAPRWWEQFEPVSTGSSLPTSVDLRSLLAHTTGNSSHDGTHLSVPIGVNDAGPLTIDLVNDGPHALLAGTTGSGKSEALITWIQALISTYTPAEIRMILIDYKGGATFHRFESAPHVDRVFTDLNPAQTRRALRGLTSLLLRREQEFSRLGFPDYATWARAHRDGAATCPPPRIIVVIDEFRVLVDAHKGGSDIINRLAAQGRSLGVHLIIATQRPSGAVSSAMRANIDIRIALRCLSDSDSIDVIGDAKAAHLERIPGRAMWADRGLFQCAWSPNSTTDVQRADPHCAPQSCGTSTPRTTRQNEHWEPLAWAPFLPPSITWKELDLLSKESPHVAGVPLGLGDGVDSGAYTPVRWRSGNIIVRAPAHHTIETGSLVRQIATRISTRSSWEIDLIDAQATPSPDIPGQRIREGQDIATLFEQAQRHAPRIIAITDIAASRHELERTYGLVVAEEIWTNGIEECIQRGVVFIMGSLGTHPLTRFDRSLASLLIERPDMSEPHYRASSATEEPCESGQWWVEADHQRTLALFPSTDLAKKNRGAEATLVAPTKDCYGDFKHPDSAQLLVGPGWEGFDIYVRKHLFTAQAEPEQDKELSDWVIMHNESQVIQTILRRNLASLGINNPQIETLSPTQWPHLPIQKQTNLLIIDPPPDFIRSFKHSTNRLQTSLFARRWKENTGIIRVAGHFDRVALSCSGHRRDNLHTEF</sequence>
<evidence type="ECO:0000256" key="3">
    <source>
        <dbReference type="ARBA" id="ARBA00022840"/>
    </source>
</evidence>
<keyword evidence="3 4" id="KW-0067">ATP-binding</keyword>
<dbReference type="InterPro" id="IPR027417">
    <property type="entry name" value="P-loop_NTPase"/>
</dbReference>
<evidence type="ECO:0000256" key="6">
    <source>
        <dbReference type="SAM" id="Phobius"/>
    </source>
</evidence>
<evidence type="ECO:0000256" key="2">
    <source>
        <dbReference type="ARBA" id="ARBA00022741"/>
    </source>
</evidence>
<evidence type="ECO:0000256" key="5">
    <source>
        <dbReference type="SAM" id="MobiDB-lite"/>
    </source>
</evidence>
<evidence type="ECO:0000313" key="10">
    <source>
        <dbReference type="Proteomes" id="UP000234545"/>
    </source>
</evidence>
<evidence type="ECO:0000256" key="4">
    <source>
        <dbReference type="PROSITE-ProRule" id="PRU00289"/>
    </source>
</evidence>
<evidence type="ECO:0000259" key="8">
    <source>
        <dbReference type="PROSITE" id="PS50901"/>
    </source>
</evidence>
<gene>
    <name evidence="9" type="ORF">CYJ25_03920</name>
</gene>
<dbReference type="CDD" id="cd01127">
    <property type="entry name" value="TrwB_TraG_TraD_VirD4"/>
    <property type="match status" value="1"/>
</dbReference>
<feature type="region of interest" description="Disordered" evidence="5">
    <location>
        <begin position="663"/>
        <end position="685"/>
    </location>
</feature>
<dbReference type="PROSITE" id="PS50901">
    <property type="entry name" value="FTSK"/>
    <property type="match status" value="1"/>
</dbReference>
<dbReference type="PANTHER" id="PTHR22683:SF1">
    <property type="entry name" value="TYPE VII SECRETION SYSTEM PROTEIN ESSC"/>
    <property type="match status" value="1"/>
</dbReference>
<keyword evidence="6" id="KW-1133">Transmembrane helix</keyword>
<evidence type="ECO:0000259" key="7">
    <source>
        <dbReference type="PROSITE" id="PS50006"/>
    </source>
</evidence>
<keyword evidence="6" id="KW-0472">Membrane</keyword>
<dbReference type="GO" id="GO:0005524">
    <property type="term" value="F:ATP binding"/>
    <property type="evidence" value="ECO:0007669"/>
    <property type="project" value="UniProtKB-UniRule"/>
</dbReference>
<dbReference type="AlphaFoldDB" id="A0A2I1I5I9"/>
<dbReference type="InterPro" id="IPR008984">
    <property type="entry name" value="SMAD_FHA_dom_sf"/>
</dbReference>
<dbReference type="InterPro" id="IPR000253">
    <property type="entry name" value="FHA_dom"/>
</dbReference>
<dbReference type="Gene3D" id="2.60.200.20">
    <property type="match status" value="1"/>
</dbReference>
<evidence type="ECO:0000256" key="1">
    <source>
        <dbReference type="ARBA" id="ARBA00022553"/>
    </source>
</evidence>
<dbReference type="SUPFAM" id="SSF52540">
    <property type="entry name" value="P-loop containing nucleoside triphosphate hydrolases"/>
    <property type="match status" value="1"/>
</dbReference>
<dbReference type="EMBL" id="PKKJ01000003">
    <property type="protein sequence ID" value="PKY66387.1"/>
    <property type="molecule type" value="Genomic_DNA"/>
</dbReference>
<dbReference type="Gene3D" id="3.40.50.300">
    <property type="entry name" value="P-loop containing nucleotide triphosphate hydrolases"/>
    <property type="match status" value="1"/>
</dbReference>
<proteinExistence type="predicted"/>
<feature type="binding site" evidence="4">
    <location>
        <begin position="450"/>
        <end position="457"/>
    </location>
    <ligand>
        <name>ATP</name>
        <dbReference type="ChEBI" id="CHEBI:30616"/>
    </ligand>
</feature>
<dbReference type="Pfam" id="PF01580">
    <property type="entry name" value="FtsK_SpoIIIE"/>
    <property type="match status" value="1"/>
</dbReference>
<reference evidence="9 10" key="1">
    <citation type="submission" date="2017-12" db="EMBL/GenBank/DDBJ databases">
        <title>Phylogenetic diversity of female urinary microbiome.</title>
        <authorList>
            <person name="Thomas-White K."/>
            <person name="Wolfe A.J."/>
        </authorList>
    </citation>
    <scope>NUCLEOTIDE SEQUENCE [LARGE SCALE GENOMIC DNA]</scope>
    <source>
        <strain evidence="9 10">UMB0250</strain>
    </source>
</reference>
<dbReference type="OrthoDB" id="9807790at2"/>
<organism evidence="9 10">
    <name type="scientific">Schaalia turicensis</name>
    <dbReference type="NCBI Taxonomy" id="131111"/>
    <lineage>
        <taxon>Bacteria</taxon>
        <taxon>Bacillati</taxon>
        <taxon>Actinomycetota</taxon>
        <taxon>Actinomycetes</taxon>
        <taxon>Actinomycetales</taxon>
        <taxon>Actinomycetaceae</taxon>
        <taxon>Schaalia</taxon>
    </lineage>
</organism>
<feature type="transmembrane region" description="Helical" evidence="6">
    <location>
        <begin position="151"/>
        <end position="170"/>
    </location>
</feature>
<feature type="region of interest" description="Disordered" evidence="5">
    <location>
        <begin position="226"/>
        <end position="252"/>
    </location>
</feature>
<dbReference type="Pfam" id="PF00498">
    <property type="entry name" value="FHA"/>
    <property type="match status" value="1"/>
</dbReference>
<dbReference type="SUPFAM" id="SSF49879">
    <property type="entry name" value="SMAD/FHA domain"/>
    <property type="match status" value="1"/>
</dbReference>
<dbReference type="PROSITE" id="PS50006">
    <property type="entry name" value="FHA_DOMAIN"/>
    <property type="match status" value="1"/>
</dbReference>
<evidence type="ECO:0000313" key="9">
    <source>
        <dbReference type="EMBL" id="PKY66387.1"/>
    </source>
</evidence>
<dbReference type="Proteomes" id="UP000234545">
    <property type="component" value="Unassembled WGS sequence"/>
</dbReference>
<comment type="caution">
    <text evidence="9">The sequence shown here is derived from an EMBL/GenBank/DDBJ whole genome shotgun (WGS) entry which is preliminary data.</text>
</comment>
<evidence type="ECO:0008006" key="11">
    <source>
        <dbReference type="Google" id="ProtNLM"/>
    </source>
</evidence>
<dbReference type="CDD" id="cd00060">
    <property type="entry name" value="FHA"/>
    <property type="match status" value="1"/>
</dbReference>
<feature type="domain" description="FHA" evidence="7">
    <location>
        <begin position="78"/>
        <end position="110"/>
    </location>
</feature>
<accession>A0A2I1I5I9</accession>
<keyword evidence="6" id="KW-0812">Transmembrane</keyword>
<dbReference type="InterPro" id="IPR050206">
    <property type="entry name" value="FtsK/SpoIIIE/SftA"/>
</dbReference>
<protein>
    <recommendedName>
        <fullName evidence="11">FHA domain-containing protein</fullName>
    </recommendedName>
</protein>
<keyword evidence="1" id="KW-0597">Phosphoprotein</keyword>
<name>A0A2I1I5I9_9ACTO</name>
<keyword evidence="2 4" id="KW-0547">Nucleotide-binding</keyword>